<gene>
    <name evidence="3" type="ORF">LG943_13690</name>
</gene>
<evidence type="ECO:0000256" key="1">
    <source>
        <dbReference type="SAM" id="MobiDB-lite"/>
    </source>
</evidence>
<dbReference type="InterPro" id="IPR013216">
    <property type="entry name" value="Methyltransf_11"/>
</dbReference>
<sequence>MSDTSDPATPPRPASGGTGAPHRAATAARTEVVWDVLRGALAELAPAGGQGADGVDTALDIVDAGGGTGGAAVPLAALGHRVTVVDPSPDSLAALERRAAEAGVRVRALQGETGDLAGLLPPEHAHLVLVHNVLEYVEDPAVALAEVAALTRPGGAVSVLATNAVAGVLHRALSGHLAEARRLLGDPEGRWGANDPMPRRFTADQLVALAEGAGLTDTAIRGVRVFADLLPGRVIDGDAQIGADLVELERAAAEHPALSGIATQIHLLARRPA</sequence>
<accession>A0A9X3NKF7</accession>
<feature type="region of interest" description="Disordered" evidence="1">
    <location>
        <begin position="1"/>
        <end position="27"/>
    </location>
</feature>
<keyword evidence="3" id="KW-0489">Methyltransferase</keyword>
<evidence type="ECO:0000313" key="3">
    <source>
        <dbReference type="EMBL" id="MDA0565357.1"/>
    </source>
</evidence>
<dbReference type="Proteomes" id="UP001140076">
    <property type="component" value="Unassembled WGS sequence"/>
</dbReference>
<dbReference type="GO" id="GO:0032259">
    <property type="term" value="P:methylation"/>
    <property type="evidence" value="ECO:0007669"/>
    <property type="project" value="UniProtKB-KW"/>
</dbReference>
<dbReference type="AlphaFoldDB" id="A0A9X3NKF7"/>
<organism evidence="3 4">
    <name type="scientific">Streptomonospora mangrovi</name>
    <dbReference type="NCBI Taxonomy" id="2883123"/>
    <lineage>
        <taxon>Bacteria</taxon>
        <taxon>Bacillati</taxon>
        <taxon>Actinomycetota</taxon>
        <taxon>Actinomycetes</taxon>
        <taxon>Streptosporangiales</taxon>
        <taxon>Nocardiopsidaceae</taxon>
        <taxon>Streptomonospora</taxon>
    </lineage>
</organism>
<reference evidence="3" key="1">
    <citation type="submission" date="2021-10" db="EMBL/GenBank/DDBJ databases">
        <title>Streptomonospora sp. nov., isolated from mangrove soil.</title>
        <authorList>
            <person name="Chen X."/>
            <person name="Ge X."/>
            <person name="Liu W."/>
        </authorList>
    </citation>
    <scope>NUCLEOTIDE SEQUENCE</scope>
    <source>
        <strain evidence="3">S1-112</strain>
    </source>
</reference>
<evidence type="ECO:0000259" key="2">
    <source>
        <dbReference type="Pfam" id="PF08241"/>
    </source>
</evidence>
<proteinExistence type="predicted"/>
<comment type="caution">
    <text evidence="3">The sequence shown here is derived from an EMBL/GenBank/DDBJ whole genome shotgun (WGS) entry which is preliminary data.</text>
</comment>
<feature type="domain" description="Methyltransferase type 11" evidence="2">
    <location>
        <begin position="62"/>
        <end position="157"/>
    </location>
</feature>
<protein>
    <submittedName>
        <fullName evidence="3">Methyltransferase domain-containing protein</fullName>
    </submittedName>
</protein>
<dbReference type="RefSeq" id="WP_270072633.1">
    <property type="nucleotide sequence ID" value="NZ_JAJAQC010000020.1"/>
</dbReference>
<dbReference type="Gene3D" id="3.40.50.150">
    <property type="entry name" value="Vaccinia Virus protein VP39"/>
    <property type="match status" value="1"/>
</dbReference>
<evidence type="ECO:0000313" key="4">
    <source>
        <dbReference type="Proteomes" id="UP001140076"/>
    </source>
</evidence>
<dbReference type="GO" id="GO:0008757">
    <property type="term" value="F:S-adenosylmethionine-dependent methyltransferase activity"/>
    <property type="evidence" value="ECO:0007669"/>
    <property type="project" value="InterPro"/>
</dbReference>
<dbReference type="SUPFAM" id="SSF53335">
    <property type="entry name" value="S-adenosyl-L-methionine-dependent methyltransferases"/>
    <property type="match status" value="1"/>
</dbReference>
<keyword evidence="4" id="KW-1185">Reference proteome</keyword>
<keyword evidence="3" id="KW-0808">Transferase</keyword>
<dbReference type="InterPro" id="IPR029063">
    <property type="entry name" value="SAM-dependent_MTases_sf"/>
</dbReference>
<name>A0A9X3NKF7_9ACTN</name>
<dbReference type="Pfam" id="PF08241">
    <property type="entry name" value="Methyltransf_11"/>
    <property type="match status" value="1"/>
</dbReference>
<dbReference type="EMBL" id="JAJAQC010000020">
    <property type="protein sequence ID" value="MDA0565357.1"/>
    <property type="molecule type" value="Genomic_DNA"/>
</dbReference>